<dbReference type="Proteomes" id="UP000325255">
    <property type="component" value="Unassembled WGS sequence"/>
</dbReference>
<gene>
    <name evidence="2" type="ORF">F1189_23495</name>
</gene>
<dbReference type="EMBL" id="VWPK01000047">
    <property type="protein sequence ID" value="KAA5609592.1"/>
    <property type="molecule type" value="Genomic_DNA"/>
</dbReference>
<comment type="caution">
    <text evidence="2">The sequence shown here is derived from an EMBL/GenBank/DDBJ whole genome shotgun (WGS) entry which is preliminary data.</text>
</comment>
<feature type="transmembrane region" description="Helical" evidence="1">
    <location>
        <begin position="12"/>
        <end position="30"/>
    </location>
</feature>
<reference evidence="2 3" key="1">
    <citation type="submission" date="2019-09" db="EMBL/GenBank/DDBJ databases">
        <title>Genome sequence of Rhodovastum atsumiense, a diverse member of the Acetobacteraceae family of non-sulfur purple photosynthetic bacteria.</title>
        <authorList>
            <person name="Meyer T."/>
            <person name="Kyndt J."/>
        </authorList>
    </citation>
    <scope>NUCLEOTIDE SEQUENCE [LARGE SCALE GENOMIC DNA]</scope>
    <source>
        <strain evidence="2 3">DSM 21279</strain>
    </source>
</reference>
<proteinExistence type="predicted"/>
<accession>A0A5M6IMX1</accession>
<evidence type="ECO:0000313" key="2">
    <source>
        <dbReference type="EMBL" id="KAA5609592.1"/>
    </source>
</evidence>
<sequence>MLDALIAWVQTHAGRPMLSAGVLLIAFMMLTARISLGVIAIVAGGGLLFANYAAIVGMFGF</sequence>
<dbReference type="AlphaFoldDB" id="A0A5M6IMX1"/>
<organism evidence="2 3">
    <name type="scientific">Rhodovastum atsumiense</name>
    <dbReference type="NCBI Taxonomy" id="504468"/>
    <lineage>
        <taxon>Bacteria</taxon>
        <taxon>Pseudomonadati</taxon>
        <taxon>Pseudomonadota</taxon>
        <taxon>Alphaproteobacteria</taxon>
        <taxon>Acetobacterales</taxon>
        <taxon>Acetobacteraceae</taxon>
        <taxon>Rhodovastum</taxon>
    </lineage>
</organism>
<evidence type="ECO:0000313" key="3">
    <source>
        <dbReference type="Proteomes" id="UP000325255"/>
    </source>
</evidence>
<keyword evidence="3" id="KW-1185">Reference proteome</keyword>
<feature type="transmembrane region" description="Helical" evidence="1">
    <location>
        <begin position="37"/>
        <end position="59"/>
    </location>
</feature>
<keyword evidence="1" id="KW-1133">Transmembrane helix</keyword>
<keyword evidence="1" id="KW-0472">Membrane</keyword>
<keyword evidence="1" id="KW-0812">Transmembrane</keyword>
<name>A0A5M6IMX1_9PROT</name>
<protein>
    <submittedName>
        <fullName evidence="2">Uncharacterized protein</fullName>
    </submittedName>
</protein>
<dbReference type="RefSeq" id="WP_150043412.1">
    <property type="nucleotide sequence ID" value="NZ_OW485607.1"/>
</dbReference>
<evidence type="ECO:0000256" key="1">
    <source>
        <dbReference type="SAM" id="Phobius"/>
    </source>
</evidence>